<sequence>MRFDEGAVAIVTGAGQGIGRGVALGLAKEGVSVVVNDVNASAAKALKTEIEELGSRVLVSTLCPSGRWTAEAASSMQRWRSSARSTSSTTTPGYSVTTSSGDSPTRSSAPCST</sequence>
<dbReference type="PANTHER" id="PTHR42879:SF2">
    <property type="entry name" value="3-OXOACYL-[ACYL-CARRIER-PROTEIN] REDUCTASE FABG"/>
    <property type="match status" value="1"/>
</dbReference>
<organism evidence="3 4">
    <name type="scientific">Candidatus Lumbricidiphila eiseniae</name>
    <dbReference type="NCBI Taxonomy" id="1969409"/>
    <lineage>
        <taxon>Bacteria</taxon>
        <taxon>Bacillati</taxon>
        <taxon>Actinomycetota</taxon>
        <taxon>Actinomycetes</taxon>
        <taxon>Micrococcales</taxon>
        <taxon>Microbacteriaceae</taxon>
        <taxon>Candidatus Lumbricidiphila</taxon>
    </lineage>
</organism>
<dbReference type="EMBL" id="NAEP01000069">
    <property type="protein sequence ID" value="PDQ34153.1"/>
    <property type="molecule type" value="Genomic_DNA"/>
</dbReference>
<dbReference type="InterPro" id="IPR036291">
    <property type="entry name" value="NAD(P)-bd_dom_sf"/>
</dbReference>
<comment type="similarity">
    <text evidence="1">Belongs to the short-chain dehydrogenases/reductases (SDR) family.</text>
</comment>
<dbReference type="PANTHER" id="PTHR42879">
    <property type="entry name" value="3-OXOACYL-(ACYL-CARRIER-PROTEIN) REDUCTASE"/>
    <property type="match status" value="1"/>
</dbReference>
<dbReference type="InterPro" id="IPR002347">
    <property type="entry name" value="SDR_fam"/>
</dbReference>
<feature type="compositionally biased region" description="Low complexity" evidence="2">
    <location>
        <begin position="80"/>
        <end position="91"/>
    </location>
</feature>
<dbReference type="Pfam" id="PF00106">
    <property type="entry name" value="adh_short"/>
    <property type="match status" value="1"/>
</dbReference>
<dbReference type="InterPro" id="IPR050259">
    <property type="entry name" value="SDR"/>
</dbReference>
<dbReference type="SUPFAM" id="SSF51735">
    <property type="entry name" value="NAD(P)-binding Rossmann-fold domains"/>
    <property type="match status" value="1"/>
</dbReference>
<gene>
    <name evidence="3" type="ORF">B5766_13060</name>
</gene>
<protein>
    <recommendedName>
        <fullName evidence="5">SDR family oxidoreductase</fullName>
    </recommendedName>
</protein>
<dbReference type="Gene3D" id="3.40.50.720">
    <property type="entry name" value="NAD(P)-binding Rossmann-like Domain"/>
    <property type="match status" value="1"/>
</dbReference>
<accession>A0A2A6FP32</accession>
<dbReference type="AlphaFoldDB" id="A0A2A6FP32"/>
<feature type="region of interest" description="Disordered" evidence="2">
    <location>
        <begin position="74"/>
        <end position="113"/>
    </location>
</feature>
<dbReference type="Proteomes" id="UP000219994">
    <property type="component" value="Unassembled WGS sequence"/>
</dbReference>
<feature type="compositionally biased region" description="Polar residues" evidence="2">
    <location>
        <begin position="92"/>
        <end position="113"/>
    </location>
</feature>
<comment type="caution">
    <text evidence="3">The sequence shown here is derived from an EMBL/GenBank/DDBJ whole genome shotgun (WGS) entry which is preliminary data.</text>
</comment>
<evidence type="ECO:0008006" key="5">
    <source>
        <dbReference type="Google" id="ProtNLM"/>
    </source>
</evidence>
<evidence type="ECO:0000256" key="1">
    <source>
        <dbReference type="ARBA" id="ARBA00006484"/>
    </source>
</evidence>
<reference evidence="4" key="1">
    <citation type="submission" date="2017-03" db="EMBL/GenBank/DDBJ databases">
        <authorList>
            <person name="Lund M.B."/>
        </authorList>
    </citation>
    <scope>NUCLEOTIDE SEQUENCE [LARGE SCALE GENOMIC DNA]</scope>
</reference>
<evidence type="ECO:0000313" key="3">
    <source>
        <dbReference type="EMBL" id="PDQ34153.1"/>
    </source>
</evidence>
<evidence type="ECO:0000313" key="4">
    <source>
        <dbReference type="Proteomes" id="UP000219994"/>
    </source>
</evidence>
<proteinExistence type="inferred from homology"/>
<name>A0A2A6FP32_9MICO</name>
<evidence type="ECO:0000256" key="2">
    <source>
        <dbReference type="SAM" id="MobiDB-lite"/>
    </source>
</evidence>